<keyword evidence="2" id="KW-1185">Reference proteome</keyword>
<evidence type="ECO:0000313" key="1">
    <source>
        <dbReference type="EMBL" id="AJD81944.1"/>
    </source>
</evidence>
<evidence type="ECO:0000313" key="2">
    <source>
        <dbReference type="Proteomes" id="UP000031805"/>
    </source>
</evidence>
<name>A0A0B5A2J9_9CAUD</name>
<protein>
    <submittedName>
        <fullName evidence="1">Uncharacterized protein</fullName>
    </submittedName>
</protein>
<dbReference type="EMBL" id="KP202158">
    <property type="protein sequence ID" value="AJD81944.1"/>
    <property type="molecule type" value="Genomic_DNA"/>
</dbReference>
<dbReference type="RefSeq" id="YP_009200395.1">
    <property type="nucleotide sequence ID" value="NC_028820.1"/>
</dbReference>
<reference evidence="1 2" key="1">
    <citation type="submission" date="2014-11" db="EMBL/GenBank/DDBJ databases">
        <title>Complete genome sequence of vB_YenM_TG1, a broad host range bacteriophage which infects Yersinia enterocolitica.</title>
        <authorList>
            <person name="Leon-Velarde C.G."/>
            <person name="Kropinski A.M."/>
            <person name="Chen S."/>
            <person name="Griffiths M.W."/>
            <person name="Odumeru J.A."/>
        </authorList>
    </citation>
    <scope>NUCLEOTIDE SEQUENCE [LARGE SCALE GENOMIC DNA]</scope>
</reference>
<organism evidence="1 2">
    <name type="scientific">Yersinia phage vB_YenM_TG1</name>
    <dbReference type="NCBI Taxonomy" id="1589265"/>
    <lineage>
        <taxon>Viruses</taxon>
        <taxon>Duplodnaviria</taxon>
        <taxon>Heunggongvirae</taxon>
        <taxon>Uroviricota</taxon>
        <taxon>Caudoviricetes</taxon>
        <taxon>Pantevenvirales</taxon>
        <taxon>Straboviridae</taxon>
        <taxon>Tevenvirinae</taxon>
        <taxon>Tegunavirus</taxon>
        <taxon>Tegunavirus yenmtg1</taxon>
    </lineage>
</organism>
<dbReference type="GeneID" id="26627588"/>
<accession>A0A0B5A2J9</accession>
<sequence length="80" mass="9391">MSLLAKIKLKYFQYKYYNTSNEPIKCVFCGCTEFNSVIKETVNSHLAEAEINCALCNKNASYFAYGHYQPITQYSWFEMF</sequence>
<dbReference type="KEGG" id="vg:26627588"/>
<proteinExistence type="predicted"/>
<gene>
    <name evidence="1" type="ORF">YenMTG1_134</name>
</gene>
<dbReference type="Proteomes" id="UP000031805">
    <property type="component" value="Segment"/>
</dbReference>